<keyword evidence="4" id="KW-0472">Membrane</keyword>
<comment type="similarity">
    <text evidence="2">Belongs to the plant LTP family.</text>
</comment>
<evidence type="ECO:0000256" key="9">
    <source>
        <dbReference type="SAM" id="MobiDB-lite"/>
    </source>
</evidence>
<proteinExistence type="inferred from homology"/>
<comment type="caution">
    <text evidence="11">The sequence shown here is derived from an EMBL/GenBank/DDBJ whole genome shotgun (WGS) entry which is preliminary data.</text>
</comment>
<dbReference type="PANTHER" id="PTHR33044">
    <property type="entry name" value="BIFUNCTIONAL INHIBITOR/LIPID-TRANSFER PROTEIN/SEED STORAGE 2S ALBUMIN SUPERFAMILY PROTEIN-RELATED"/>
    <property type="match status" value="1"/>
</dbReference>
<keyword evidence="5" id="KW-0732">Signal</keyword>
<dbReference type="SMART" id="SM00499">
    <property type="entry name" value="AAI"/>
    <property type="match status" value="1"/>
</dbReference>
<gene>
    <name evidence="11" type="ORF">RJ641_014912</name>
</gene>
<keyword evidence="12" id="KW-1185">Reference proteome</keyword>
<dbReference type="InterPro" id="IPR043325">
    <property type="entry name" value="LTSS"/>
</dbReference>
<dbReference type="AlphaFoldDB" id="A0AAN8UV47"/>
<keyword evidence="4" id="KW-0336">GPI-anchor</keyword>
<evidence type="ECO:0000313" key="11">
    <source>
        <dbReference type="EMBL" id="KAK6921234.1"/>
    </source>
</evidence>
<evidence type="ECO:0000256" key="7">
    <source>
        <dbReference type="ARBA" id="ARBA00023180"/>
    </source>
</evidence>
<evidence type="ECO:0000256" key="3">
    <source>
        <dbReference type="ARBA" id="ARBA00022475"/>
    </source>
</evidence>
<comment type="subcellular location">
    <subcellularLocation>
        <location evidence="1">Cell membrane</location>
        <topology evidence="1">Lipid-anchor</topology>
        <topology evidence="1">GPI-anchor</topology>
    </subcellularLocation>
</comment>
<reference evidence="11 12" key="1">
    <citation type="submission" date="2023-12" db="EMBL/GenBank/DDBJ databases">
        <title>A high-quality genome assembly for Dillenia turbinata (Dilleniales).</title>
        <authorList>
            <person name="Chanderbali A."/>
        </authorList>
    </citation>
    <scope>NUCLEOTIDE SEQUENCE [LARGE SCALE GENOMIC DNA]</scope>
    <source>
        <strain evidence="11">LSX21</strain>
        <tissue evidence="11">Leaf</tissue>
    </source>
</reference>
<sequence length="174" mass="18092">MDSKLVLVSSIVLFSSSAFVGFAQLDLLFSGSGDTLPCVQKLAPCRPYLKSSSMPPATCCAPLKEMVSDDRACLCSIFNDPEILKSLNITQDQALQLPRSCGANPDISKCNNGVVTKGTAANPPSSSPSTPLAPPTPSDDSGTSDNKSSSAARMSFSCQYGSIAFFGALITLAL</sequence>
<keyword evidence="6" id="KW-1015">Disulfide bond</keyword>
<organism evidence="11 12">
    <name type="scientific">Dillenia turbinata</name>
    <dbReference type="NCBI Taxonomy" id="194707"/>
    <lineage>
        <taxon>Eukaryota</taxon>
        <taxon>Viridiplantae</taxon>
        <taxon>Streptophyta</taxon>
        <taxon>Embryophyta</taxon>
        <taxon>Tracheophyta</taxon>
        <taxon>Spermatophyta</taxon>
        <taxon>Magnoliopsida</taxon>
        <taxon>eudicotyledons</taxon>
        <taxon>Gunneridae</taxon>
        <taxon>Pentapetalae</taxon>
        <taxon>Dilleniales</taxon>
        <taxon>Dilleniaceae</taxon>
        <taxon>Dillenia</taxon>
    </lineage>
</organism>
<keyword evidence="3" id="KW-1003">Cell membrane</keyword>
<dbReference type="CDD" id="cd00010">
    <property type="entry name" value="AAI_LTSS"/>
    <property type="match status" value="1"/>
</dbReference>
<dbReference type="Proteomes" id="UP001370490">
    <property type="component" value="Unassembled WGS sequence"/>
</dbReference>
<evidence type="ECO:0000256" key="6">
    <source>
        <dbReference type="ARBA" id="ARBA00023157"/>
    </source>
</evidence>
<dbReference type="GO" id="GO:0005886">
    <property type="term" value="C:plasma membrane"/>
    <property type="evidence" value="ECO:0007669"/>
    <property type="project" value="UniProtKB-SubCell"/>
</dbReference>
<protein>
    <submittedName>
        <fullName evidence="11">Bifunctional inhibitor/plant lipid transfer protein/seed storage helical domain</fullName>
    </submittedName>
</protein>
<evidence type="ECO:0000256" key="2">
    <source>
        <dbReference type="ARBA" id="ARBA00009748"/>
    </source>
</evidence>
<feature type="domain" description="Bifunctional inhibitor/plant lipid transfer protein/seed storage helical" evidence="10">
    <location>
        <begin position="38"/>
        <end position="110"/>
    </location>
</feature>
<dbReference type="EMBL" id="JBAMMX010000020">
    <property type="protein sequence ID" value="KAK6921234.1"/>
    <property type="molecule type" value="Genomic_DNA"/>
</dbReference>
<dbReference type="Pfam" id="PF14368">
    <property type="entry name" value="LTP_2"/>
    <property type="match status" value="1"/>
</dbReference>
<accession>A0AAN8UV47</accession>
<dbReference type="InterPro" id="IPR016140">
    <property type="entry name" value="Bifunc_inhib/LTP/seed_store"/>
</dbReference>
<evidence type="ECO:0000256" key="5">
    <source>
        <dbReference type="ARBA" id="ARBA00022729"/>
    </source>
</evidence>
<keyword evidence="7" id="KW-0325">Glycoprotein</keyword>
<dbReference type="Gene3D" id="1.10.110.10">
    <property type="entry name" value="Plant lipid-transfer and hydrophobic proteins"/>
    <property type="match status" value="1"/>
</dbReference>
<feature type="compositionally biased region" description="Polar residues" evidence="9">
    <location>
        <begin position="139"/>
        <end position="148"/>
    </location>
</feature>
<dbReference type="GO" id="GO:0098552">
    <property type="term" value="C:side of membrane"/>
    <property type="evidence" value="ECO:0007669"/>
    <property type="project" value="UniProtKB-KW"/>
</dbReference>
<feature type="compositionally biased region" description="Low complexity" evidence="9">
    <location>
        <begin position="119"/>
        <end position="130"/>
    </location>
</feature>
<evidence type="ECO:0000313" key="12">
    <source>
        <dbReference type="Proteomes" id="UP001370490"/>
    </source>
</evidence>
<name>A0AAN8UV47_9MAGN</name>
<dbReference type="InterPro" id="IPR036312">
    <property type="entry name" value="Bifun_inhib/LTP/seed_sf"/>
</dbReference>
<feature type="region of interest" description="Disordered" evidence="9">
    <location>
        <begin position="118"/>
        <end position="148"/>
    </location>
</feature>
<evidence type="ECO:0000256" key="8">
    <source>
        <dbReference type="ARBA" id="ARBA00023288"/>
    </source>
</evidence>
<keyword evidence="8" id="KW-0449">Lipoprotein</keyword>
<evidence type="ECO:0000259" key="10">
    <source>
        <dbReference type="SMART" id="SM00499"/>
    </source>
</evidence>
<evidence type="ECO:0000256" key="4">
    <source>
        <dbReference type="ARBA" id="ARBA00022622"/>
    </source>
</evidence>
<evidence type="ECO:0000256" key="1">
    <source>
        <dbReference type="ARBA" id="ARBA00004609"/>
    </source>
</evidence>
<dbReference type="SUPFAM" id="SSF47699">
    <property type="entry name" value="Bifunctional inhibitor/lipid-transfer protein/seed storage 2S albumin"/>
    <property type="match status" value="1"/>
</dbReference>